<reference evidence="1" key="1">
    <citation type="submission" date="2022-07" db="EMBL/GenBank/DDBJ databases">
        <title>Genome Sequence of Agrocybe chaxingu.</title>
        <authorList>
            <person name="Buettner E."/>
        </authorList>
    </citation>
    <scope>NUCLEOTIDE SEQUENCE</scope>
    <source>
        <strain evidence="1">MP-N11</strain>
    </source>
</reference>
<organism evidence="1 2">
    <name type="scientific">Agrocybe chaxingu</name>
    <dbReference type="NCBI Taxonomy" id="84603"/>
    <lineage>
        <taxon>Eukaryota</taxon>
        <taxon>Fungi</taxon>
        <taxon>Dikarya</taxon>
        <taxon>Basidiomycota</taxon>
        <taxon>Agaricomycotina</taxon>
        <taxon>Agaricomycetes</taxon>
        <taxon>Agaricomycetidae</taxon>
        <taxon>Agaricales</taxon>
        <taxon>Agaricineae</taxon>
        <taxon>Strophariaceae</taxon>
        <taxon>Agrocybe</taxon>
    </lineage>
</organism>
<dbReference type="Proteomes" id="UP001148786">
    <property type="component" value="Unassembled WGS sequence"/>
</dbReference>
<name>A0A9W8N121_9AGAR</name>
<dbReference type="AlphaFoldDB" id="A0A9W8N121"/>
<gene>
    <name evidence="1" type="ORF">NLJ89_g969</name>
</gene>
<sequence>MRARVGALSALVGTHRLFLVDGEGIEVSGDLLDEYSDEHGSDPMRVKEILKAIFLCQAICVIWDIQAMKNHALPPEKFGVWLVPESALLPGTWFALEITQQAGRSPAA</sequence>
<evidence type="ECO:0000313" key="1">
    <source>
        <dbReference type="EMBL" id="KAJ3516706.1"/>
    </source>
</evidence>
<accession>A0A9W8N121</accession>
<proteinExistence type="predicted"/>
<keyword evidence="2" id="KW-1185">Reference proteome</keyword>
<comment type="caution">
    <text evidence="1">The sequence shown here is derived from an EMBL/GenBank/DDBJ whole genome shotgun (WGS) entry which is preliminary data.</text>
</comment>
<protein>
    <submittedName>
        <fullName evidence="1">Uncharacterized protein</fullName>
    </submittedName>
</protein>
<evidence type="ECO:0000313" key="2">
    <source>
        <dbReference type="Proteomes" id="UP001148786"/>
    </source>
</evidence>
<dbReference type="EMBL" id="JANKHO010000045">
    <property type="protein sequence ID" value="KAJ3516706.1"/>
    <property type="molecule type" value="Genomic_DNA"/>
</dbReference>